<evidence type="ECO:0000256" key="2">
    <source>
        <dbReference type="ARBA" id="ARBA00022737"/>
    </source>
</evidence>
<evidence type="ECO:0000256" key="3">
    <source>
        <dbReference type="PROSITE-ProRule" id="PRU00708"/>
    </source>
</evidence>
<dbReference type="InterPro" id="IPR011990">
    <property type="entry name" value="TPR-like_helical_dom_sf"/>
</dbReference>
<protein>
    <recommendedName>
        <fullName evidence="5">Pentatricopeptide repeat-containing protein</fullName>
    </recommendedName>
</protein>
<feature type="repeat" description="PPR" evidence="3">
    <location>
        <begin position="249"/>
        <end position="283"/>
    </location>
</feature>
<dbReference type="Pfam" id="PF13041">
    <property type="entry name" value="PPR_2"/>
    <property type="match status" value="2"/>
</dbReference>
<comment type="similarity">
    <text evidence="1">Belongs to the PPR family. P subfamily.</text>
</comment>
<reference evidence="4" key="1">
    <citation type="submission" date="2023-03" db="UniProtKB">
        <authorList>
            <consortium name="EnsemblPlants"/>
        </authorList>
    </citation>
    <scope>IDENTIFICATION</scope>
</reference>
<dbReference type="NCBIfam" id="TIGR00756">
    <property type="entry name" value="PPR"/>
    <property type="match status" value="6"/>
</dbReference>
<dbReference type="AlphaFoldDB" id="A0A9I9EAG7"/>
<dbReference type="Gene3D" id="1.25.40.10">
    <property type="entry name" value="Tetratricopeptide repeat domain"/>
    <property type="match status" value="4"/>
</dbReference>
<organism evidence="4">
    <name type="scientific">Cucumis melo</name>
    <name type="common">Muskmelon</name>
    <dbReference type="NCBI Taxonomy" id="3656"/>
    <lineage>
        <taxon>Eukaryota</taxon>
        <taxon>Viridiplantae</taxon>
        <taxon>Streptophyta</taxon>
        <taxon>Embryophyta</taxon>
        <taxon>Tracheophyta</taxon>
        <taxon>Spermatophyta</taxon>
        <taxon>Magnoliopsida</taxon>
        <taxon>eudicotyledons</taxon>
        <taxon>Gunneridae</taxon>
        <taxon>Pentapetalae</taxon>
        <taxon>rosids</taxon>
        <taxon>fabids</taxon>
        <taxon>Cucurbitales</taxon>
        <taxon>Cucurbitaceae</taxon>
        <taxon>Benincaseae</taxon>
        <taxon>Cucumis</taxon>
    </lineage>
</organism>
<proteinExistence type="inferred from homology"/>
<evidence type="ECO:0000256" key="1">
    <source>
        <dbReference type="ARBA" id="ARBA00007626"/>
    </source>
</evidence>
<dbReference type="EnsemblPlants" id="MELO3C031038.2.1">
    <property type="protein sequence ID" value="MELO3C031038.2.1"/>
    <property type="gene ID" value="MELO3C031038.2"/>
</dbReference>
<evidence type="ECO:0008006" key="5">
    <source>
        <dbReference type="Google" id="ProtNLM"/>
    </source>
</evidence>
<feature type="repeat" description="PPR" evidence="3">
    <location>
        <begin position="354"/>
        <end position="388"/>
    </location>
</feature>
<dbReference type="PANTHER" id="PTHR47447:SF28">
    <property type="entry name" value="PENTACOTRIPEPTIDE-REPEAT REGION OF PRORP DOMAIN-CONTAINING PROTEIN"/>
    <property type="match status" value="1"/>
</dbReference>
<feature type="repeat" description="PPR" evidence="3">
    <location>
        <begin position="177"/>
        <end position="211"/>
    </location>
</feature>
<feature type="repeat" description="PPR" evidence="3">
    <location>
        <begin position="284"/>
        <end position="318"/>
    </location>
</feature>
<dbReference type="PROSITE" id="PS51375">
    <property type="entry name" value="PPR"/>
    <property type="match status" value="6"/>
</dbReference>
<dbReference type="Pfam" id="PF01535">
    <property type="entry name" value="PPR"/>
    <property type="match status" value="2"/>
</dbReference>
<accession>A0A9I9EAG7</accession>
<keyword evidence="2" id="KW-0677">Repeat</keyword>
<sequence length="556" mass="62973">MGSFSVVKNSNNFLRKHRKWPFSSHKTTWHQTFDQDEALRILKQSANSHQPHLLLSTLITSFTSYSCHPTPNAYYFVLKTLARTSQFHHIPPVLHRLQFVEKFQTPEYIFVDLIKLYGRMNRIQDAVTLFRRIPMFRCFPSTLSLNSLLSLLSRNAQGLPMIPDILLNSHSMGIRLEHSTFRILITALCKVNKVGHAMEIFNYMITEGYGLNPQICSLILGSLCQQKNSSGDVVLSFLEETRQKGFCPAVVDYSNVIKFFVTRGMSSDAIDLLNKMKADGFKPDIVCYTMVLNGVIADGDYQMADELFDELLLFGLVPDIYTYNVYIHGLCKQGNSAAGLQMISHMEALGCKPNVITYNILLKSLCITGELDEARKLRSKMQLKGLAENLRTFRIMIDGLFHNGEVIEACALLEEMLRSRFPPQISTFSEILSRLCKRHMVGKALELLTLMASEDTQPPRILEFSTIEVLSTMLKLFRKIGKRAPKEGNDSKADGYSSEIVNDERQIMDSKNSCTCLFSLLSFSLEGGVNCETMYSERSHVKTRGAPCGISSKKRR</sequence>
<dbReference type="PANTHER" id="PTHR47447">
    <property type="entry name" value="OS03G0856100 PROTEIN"/>
    <property type="match status" value="1"/>
</dbReference>
<dbReference type="InterPro" id="IPR002885">
    <property type="entry name" value="PPR_rpt"/>
</dbReference>
<name>A0A9I9EAG7_CUCME</name>
<dbReference type="Gramene" id="MELO3C031038.2.1">
    <property type="protein sequence ID" value="MELO3C031038.2.1"/>
    <property type="gene ID" value="MELO3C031038.2"/>
</dbReference>
<dbReference type="Pfam" id="PF12854">
    <property type="entry name" value="PPR_1"/>
    <property type="match status" value="1"/>
</dbReference>
<feature type="repeat" description="PPR" evidence="3">
    <location>
        <begin position="389"/>
        <end position="423"/>
    </location>
</feature>
<evidence type="ECO:0000313" key="4">
    <source>
        <dbReference type="EnsemblPlants" id="MELO3C031038.2.1"/>
    </source>
</evidence>
<feature type="repeat" description="PPR" evidence="3">
    <location>
        <begin position="319"/>
        <end position="353"/>
    </location>
</feature>